<keyword evidence="1" id="KW-0238">DNA-binding</keyword>
<comment type="caution">
    <text evidence="3">The sequence shown here is derived from an EMBL/GenBank/DDBJ whole genome shotgun (WGS) entry which is preliminary data.</text>
</comment>
<dbReference type="PROSITE" id="PS50937">
    <property type="entry name" value="HTH_MERR_2"/>
    <property type="match status" value="1"/>
</dbReference>
<dbReference type="EMBL" id="BSNM01000027">
    <property type="protein sequence ID" value="GLQ33607.1"/>
    <property type="molecule type" value="Genomic_DNA"/>
</dbReference>
<evidence type="ECO:0000256" key="1">
    <source>
        <dbReference type="ARBA" id="ARBA00023125"/>
    </source>
</evidence>
<dbReference type="AlphaFoldDB" id="A0AA37SC85"/>
<reference evidence="3" key="1">
    <citation type="journal article" date="2014" name="Int. J. Syst. Evol. Microbiol.">
        <title>Complete genome sequence of Corynebacterium casei LMG S-19264T (=DSM 44701T), isolated from a smear-ripened cheese.</title>
        <authorList>
            <consortium name="US DOE Joint Genome Institute (JGI-PGF)"/>
            <person name="Walter F."/>
            <person name="Albersmeier A."/>
            <person name="Kalinowski J."/>
            <person name="Ruckert C."/>
        </authorList>
    </citation>
    <scope>NUCLEOTIDE SEQUENCE</scope>
    <source>
        <strain evidence="3">NBRC 110071</strain>
    </source>
</reference>
<protein>
    <submittedName>
        <fullName evidence="3">MerR family transcriptional regulator</fullName>
    </submittedName>
</protein>
<dbReference type="PRINTS" id="PR00040">
    <property type="entry name" value="HTHMERR"/>
</dbReference>
<dbReference type="InterPro" id="IPR047057">
    <property type="entry name" value="MerR_fam"/>
</dbReference>
<gene>
    <name evidence="3" type="ORF">GCM10007876_40870</name>
</gene>
<evidence type="ECO:0000313" key="4">
    <source>
        <dbReference type="Proteomes" id="UP001161389"/>
    </source>
</evidence>
<keyword evidence="4" id="KW-1185">Reference proteome</keyword>
<evidence type="ECO:0000313" key="3">
    <source>
        <dbReference type="EMBL" id="GLQ33607.1"/>
    </source>
</evidence>
<dbReference type="RefSeq" id="WP_284384100.1">
    <property type="nucleotide sequence ID" value="NZ_BSNM01000027.1"/>
</dbReference>
<organism evidence="3 4">
    <name type="scientific">Litoribrevibacter albus</name>
    <dbReference type="NCBI Taxonomy" id="1473156"/>
    <lineage>
        <taxon>Bacteria</taxon>
        <taxon>Pseudomonadati</taxon>
        <taxon>Pseudomonadota</taxon>
        <taxon>Gammaproteobacteria</taxon>
        <taxon>Oceanospirillales</taxon>
        <taxon>Oceanospirillaceae</taxon>
        <taxon>Litoribrevibacter</taxon>
    </lineage>
</organism>
<dbReference type="CDD" id="cd01109">
    <property type="entry name" value="HTH_YyaN"/>
    <property type="match status" value="1"/>
</dbReference>
<dbReference type="PANTHER" id="PTHR30204:SF98">
    <property type="entry name" value="HTH-TYPE TRANSCRIPTIONAL REGULATOR ADHR"/>
    <property type="match status" value="1"/>
</dbReference>
<dbReference type="InterPro" id="IPR009061">
    <property type="entry name" value="DNA-bd_dom_put_sf"/>
</dbReference>
<dbReference type="SMART" id="SM00422">
    <property type="entry name" value="HTH_MERR"/>
    <property type="match status" value="1"/>
</dbReference>
<dbReference type="InterPro" id="IPR000551">
    <property type="entry name" value="MerR-type_HTH_dom"/>
</dbReference>
<reference evidence="3" key="2">
    <citation type="submission" date="2023-01" db="EMBL/GenBank/DDBJ databases">
        <title>Draft genome sequence of Litoribrevibacter albus strain NBRC 110071.</title>
        <authorList>
            <person name="Sun Q."/>
            <person name="Mori K."/>
        </authorList>
    </citation>
    <scope>NUCLEOTIDE SEQUENCE</scope>
    <source>
        <strain evidence="3">NBRC 110071</strain>
    </source>
</reference>
<dbReference type="Pfam" id="PF13411">
    <property type="entry name" value="MerR_1"/>
    <property type="match status" value="1"/>
</dbReference>
<evidence type="ECO:0000259" key="2">
    <source>
        <dbReference type="PROSITE" id="PS50937"/>
    </source>
</evidence>
<dbReference type="Proteomes" id="UP001161389">
    <property type="component" value="Unassembled WGS sequence"/>
</dbReference>
<proteinExistence type="predicted"/>
<dbReference type="Gene3D" id="1.10.1660.10">
    <property type="match status" value="1"/>
</dbReference>
<dbReference type="GO" id="GO:0003700">
    <property type="term" value="F:DNA-binding transcription factor activity"/>
    <property type="evidence" value="ECO:0007669"/>
    <property type="project" value="InterPro"/>
</dbReference>
<dbReference type="PANTHER" id="PTHR30204">
    <property type="entry name" value="REDOX-CYCLING DRUG-SENSING TRANSCRIPTIONAL ACTIVATOR SOXR"/>
    <property type="match status" value="1"/>
</dbReference>
<feature type="domain" description="HTH merR-type" evidence="2">
    <location>
        <begin position="1"/>
        <end position="69"/>
    </location>
</feature>
<dbReference type="GO" id="GO:0003677">
    <property type="term" value="F:DNA binding"/>
    <property type="evidence" value="ECO:0007669"/>
    <property type="project" value="UniProtKB-KW"/>
</dbReference>
<dbReference type="SUPFAM" id="SSF46955">
    <property type="entry name" value="Putative DNA-binding domain"/>
    <property type="match status" value="1"/>
</dbReference>
<accession>A0AA37SC85</accession>
<sequence>MKIGVVSENTGLGIHTIRYYEKQGLINQPEKDASGHRAYNVKDVDLLNWIACMKNSGMPLSRIKEYSLAFYNDDSATCLSILEDHLEHLKEQQKSIEHYVDVTANKISRLKRLT</sequence>
<name>A0AA37SC85_9GAMM</name>